<keyword evidence="1" id="KW-0812">Transmembrane</keyword>
<organism evidence="2 3">
    <name type="scientific">Emticicia agri</name>
    <dbReference type="NCBI Taxonomy" id="2492393"/>
    <lineage>
        <taxon>Bacteria</taxon>
        <taxon>Pseudomonadati</taxon>
        <taxon>Bacteroidota</taxon>
        <taxon>Cytophagia</taxon>
        <taxon>Cytophagales</taxon>
        <taxon>Leadbetterellaceae</taxon>
        <taxon>Emticicia</taxon>
    </lineage>
</organism>
<gene>
    <name evidence="2" type="ORF">EWM59_26355</name>
</gene>
<dbReference type="OrthoDB" id="4058760at2"/>
<sequence length="518" mass="60009">MQEKSKEIRTSIRRITNLTPIPKPRNKKPSKVFEGLKSVSTFSKTYLFMATKKASNALNIERQAVIVIHGIGEQRPMDTLRDFVELIAPPIEPAKDKNGNPLPAKKKFFNKPDVLSETFELRRLTANAHADSFKTDYFEYYWADKMSGTKASDIYWWFKEILLRPIKNIPDRIVWIYLVFWISLVLTLGIMLILFLHWLPDIPISSCLTRIIESKSGVLPIFSKYLLPLALAIFNFYLINYLGDAVRYMTPSAGNIKQRQDIRKTGIELLKKIHAARVPVTDAKGNVFTDAQGKVIEKNKYDRIILVGHSLGSVIAYDLIKFLWINHNEHIFLSEKEIADLEALAETLTKSKEEPDIKKNRAVYREKQFELWKKQHQNLDSWRISDFITLGSPLAHAELLLAKNPEQLDLKIKDREFPVCPPVPEKGNEFHFEISGKKVLHHAAPFALTRWTNFTFEQDYVGGNIEVFGKGIENHFEPSEVSIRNIIPFIAHTNYWNRKDEKMYKRIREKLQLMITAK</sequence>
<dbReference type="InterPro" id="IPR029058">
    <property type="entry name" value="AB_hydrolase_fold"/>
</dbReference>
<comment type="caution">
    <text evidence="2">The sequence shown here is derived from an EMBL/GenBank/DDBJ whole genome shotgun (WGS) entry which is preliminary data.</text>
</comment>
<keyword evidence="3" id="KW-1185">Reference proteome</keyword>
<feature type="transmembrane region" description="Helical" evidence="1">
    <location>
        <begin position="218"/>
        <end position="239"/>
    </location>
</feature>
<keyword evidence="1" id="KW-1133">Transmembrane helix</keyword>
<feature type="transmembrane region" description="Helical" evidence="1">
    <location>
        <begin position="174"/>
        <end position="198"/>
    </location>
</feature>
<dbReference type="AlphaFoldDB" id="A0A4Q5LT46"/>
<proteinExistence type="predicted"/>
<evidence type="ECO:0000256" key="1">
    <source>
        <dbReference type="SAM" id="Phobius"/>
    </source>
</evidence>
<accession>A0A4Q5LT46</accession>
<keyword evidence="1" id="KW-0472">Membrane</keyword>
<name>A0A4Q5LT46_9BACT</name>
<reference evidence="2 3" key="1">
    <citation type="submission" date="2019-02" db="EMBL/GenBank/DDBJ databases">
        <title>Bacterial novel species Emticicia sp. 17J42-9 isolated from soil.</title>
        <authorList>
            <person name="Jung H.-Y."/>
        </authorList>
    </citation>
    <scope>NUCLEOTIDE SEQUENCE [LARGE SCALE GENOMIC DNA]</scope>
    <source>
        <strain evidence="2 3">17J42-9</strain>
    </source>
</reference>
<dbReference type="SUPFAM" id="SSF53474">
    <property type="entry name" value="alpha/beta-Hydrolases"/>
    <property type="match status" value="1"/>
</dbReference>
<evidence type="ECO:0000313" key="3">
    <source>
        <dbReference type="Proteomes" id="UP000293162"/>
    </source>
</evidence>
<dbReference type="EMBL" id="SEWF01000084">
    <property type="protein sequence ID" value="RYU92599.1"/>
    <property type="molecule type" value="Genomic_DNA"/>
</dbReference>
<dbReference type="Proteomes" id="UP000293162">
    <property type="component" value="Unassembled WGS sequence"/>
</dbReference>
<protein>
    <submittedName>
        <fullName evidence="2">Uncharacterized protein</fullName>
    </submittedName>
</protein>
<evidence type="ECO:0000313" key="2">
    <source>
        <dbReference type="EMBL" id="RYU92599.1"/>
    </source>
</evidence>
<feature type="transmembrane region" description="Helical" evidence="1">
    <location>
        <begin position="304"/>
        <end position="324"/>
    </location>
</feature>
<dbReference type="RefSeq" id="WP_130024216.1">
    <property type="nucleotide sequence ID" value="NZ_SEWF01000084.1"/>
</dbReference>